<feature type="transmembrane region" description="Helical" evidence="8">
    <location>
        <begin position="69"/>
        <end position="92"/>
    </location>
</feature>
<reference evidence="10" key="1">
    <citation type="journal article" date="2014" name="Front. Microbiol.">
        <title>High frequency of phylogenetically diverse reductive dehalogenase-homologous genes in deep subseafloor sedimentary metagenomes.</title>
        <authorList>
            <person name="Kawai M."/>
            <person name="Futagami T."/>
            <person name="Toyoda A."/>
            <person name="Takaki Y."/>
            <person name="Nishi S."/>
            <person name="Hori S."/>
            <person name="Arai W."/>
            <person name="Tsubouchi T."/>
            <person name="Morono Y."/>
            <person name="Uchiyama I."/>
            <person name="Ito T."/>
            <person name="Fujiyama A."/>
            <person name="Inagaki F."/>
            <person name="Takami H."/>
        </authorList>
    </citation>
    <scope>NUCLEOTIDE SEQUENCE</scope>
    <source>
        <strain evidence="10">Expedition CK06-06</strain>
    </source>
</reference>
<dbReference type="InterPro" id="IPR043760">
    <property type="entry name" value="PycTM_dom"/>
</dbReference>
<evidence type="ECO:0000256" key="5">
    <source>
        <dbReference type="ARBA" id="ARBA00022989"/>
    </source>
</evidence>
<evidence type="ECO:0000256" key="4">
    <source>
        <dbReference type="ARBA" id="ARBA00022741"/>
    </source>
</evidence>
<dbReference type="GO" id="GO:0005886">
    <property type="term" value="C:plasma membrane"/>
    <property type="evidence" value="ECO:0007669"/>
    <property type="project" value="UniProtKB-SubCell"/>
</dbReference>
<evidence type="ECO:0000256" key="7">
    <source>
        <dbReference type="ARBA" id="ARBA00023136"/>
    </source>
</evidence>
<comment type="subcellular location">
    <subcellularLocation>
        <location evidence="1">Cell membrane</location>
    </subcellularLocation>
</comment>
<evidence type="ECO:0000256" key="1">
    <source>
        <dbReference type="ARBA" id="ARBA00004236"/>
    </source>
</evidence>
<evidence type="ECO:0000259" key="9">
    <source>
        <dbReference type="Pfam" id="PF18967"/>
    </source>
</evidence>
<evidence type="ECO:0000256" key="3">
    <source>
        <dbReference type="ARBA" id="ARBA00022692"/>
    </source>
</evidence>
<evidence type="ECO:0000256" key="6">
    <source>
        <dbReference type="ARBA" id="ARBA00023118"/>
    </source>
</evidence>
<gene>
    <name evidence="10" type="ORF">S06H3_46281</name>
</gene>
<proteinExistence type="predicted"/>
<protein>
    <recommendedName>
        <fullName evidence="9">Pycsar effector protein domain-containing protein</fullName>
    </recommendedName>
</protein>
<feature type="transmembrane region" description="Helical" evidence="8">
    <location>
        <begin position="29"/>
        <end position="49"/>
    </location>
</feature>
<dbReference type="EMBL" id="BARV01028976">
    <property type="protein sequence ID" value="GAI39699.1"/>
    <property type="molecule type" value="Genomic_DNA"/>
</dbReference>
<keyword evidence="6" id="KW-0051">Antiviral defense</keyword>
<comment type="caution">
    <text evidence="10">The sequence shown here is derived from an EMBL/GenBank/DDBJ whole genome shotgun (WGS) entry which is preliminary data.</text>
</comment>
<dbReference type="AlphaFoldDB" id="X1Q8V6"/>
<keyword evidence="2" id="KW-1003">Cell membrane</keyword>
<keyword evidence="4" id="KW-0547">Nucleotide-binding</keyword>
<feature type="transmembrane region" description="Helical" evidence="8">
    <location>
        <begin position="161"/>
        <end position="181"/>
    </location>
</feature>
<keyword evidence="5 8" id="KW-1133">Transmembrane helix</keyword>
<accession>X1Q8V6</accession>
<feature type="non-terminal residue" evidence="10">
    <location>
        <position position="1"/>
    </location>
</feature>
<dbReference type="GO" id="GO:0000166">
    <property type="term" value="F:nucleotide binding"/>
    <property type="evidence" value="ECO:0007669"/>
    <property type="project" value="UniProtKB-KW"/>
</dbReference>
<keyword evidence="3 8" id="KW-0812">Transmembrane</keyword>
<evidence type="ECO:0000256" key="8">
    <source>
        <dbReference type="SAM" id="Phobius"/>
    </source>
</evidence>
<keyword evidence="7 8" id="KW-0472">Membrane</keyword>
<feature type="domain" description="Pycsar effector protein" evidence="9">
    <location>
        <begin position="11"/>
        <end position="176"/>
    </location>
</feature>
<evidence type="ECO:0000256" key="2">
    <source>
        <dbReference type="ARBA" id="ARBA00022475"/>
    </source>
</evidence>
<organism evidence="10">
    <name type="scientific">marine sediment metagenome</name>
    <dbReference type="NCBI Taxonomy" id="412755"/>
    <lineage>
        <taxon>unclassified sequences</taxon>
        <taxon>metagenomes</taxon>
        <taxon>ecological metagenomes</taxon>
    </lineage>
</organism>
<dbReference type="Pfam" id="PF18967">
    <property type="entry name" value="PycTM"/>
    <property type="match status" value="1"/>
</dbReference>
<evidence type="ECO:0000313" key="10">
    <source>
        <dbReference type="EMBL" id="GAI39699.1"/>
    </source>
</evidence>
<dbReference type="GO" id="GO:0051607">
    <property type="term" value="P:defense response to virus"/>
    <property type="evidence" value="ECO:0007669"/>
    <property type="project" value="UniProtKB-KW"/>
</dbReference>
<name>X1Q8V6_9ZZZZ</name>
<sequence>SLNIEKKTEILSKAYTDSQNMISLADSKANISLTIHSLLITIGLGFSLLSNLFEKIDTLIENNNPFAYFYIAITIIFIIFSISGIIATVLVFKPREAVEESEKDRKGLFYFGHILKYSSSNEYYSEIKKINEEKLMEEYSKQIYQLSCIAKEKFKFINYSIYLLIINMGLTIFFLILSNFVNFFL</sequence>